<reference evidence="5" key="1">
    <citation type="submission" date="2025-08" db="UniProtKB">
        <authorList>
            <consortium name="Ensembl"/>
        </authorList>
    </citation>
    <scope>IDENTIFICATION</scope>
</reference>
<dbReference type="GO" id="GO:0140658">
    <property type="term" value="F:ATP-dependent chromatin remodeler activity"/>
    <property type="evidence" value="ECO:0007669"/>
    <property type="project" value="TreeGrafter"/>
</dbReference>
<dbReference type="OMA" id="NDTRTAG"/>
<reference evidence="5" key="2">
    <citation type="submission" date="2025-09" db="UniProtKB">
        <authorList>
            <consortium name="Ensembl"/>
        </authorList>
    </citation>
    <scope>IDENTIFICATION</scope>
</reference>
<dbReference type="Proteomes" id="UP000261420">
    <property type="component" value="Unplaced"/>
</dbReference>
<feature type="region of interest" description="Disordered" evidence="2">
    <location>
        <begin position="295"/>
        <end position="351"/>
    </location>
</feature>
<feature type="compositionally biased region" description="Polar residues" evidence="2">
    <location>
        <begin position="238"/>
        <end position="250"/>
    </location>
</feature>
<organism evidence="5 6">
    <name type="scientific">Seriola dumerili</name>
    <name type="common">Greater amberjack</name>
    <name type="synonym">Caranx dumerili</name>
    <dbReference type="NCBI Taxonomy" id="41447"/>
    <lineage>
        <taxon>Eukaryota</taxon>
        <taxon>Metazoa</taxon>
        <taxon>Chordata</taxon>
        <taxon>Craniata</taxon>
        <taxon>Vertebrata</taxon>
        <taxon>Euteleostomi</taxon>
        <taxon>Actinopterygii</taxon>
        <taxon>Neopterygii</taxon>
        <taxon>Teleostei</taxon>
        <taxon>Neoteleostei</taxon>
        <taxon>Acanthomorphata</taxon>
        <taxon>Carangaria</taxon>
        <taxon>Carangiformes</taxon>
        <taxon>Carangidae</taxon>
        <taxon>Seriola</taxon>
    </lineage>
</organism>
<feature type="compositionally biased region" description="Basic and acidic residues" evidence="2">
    <location>
        <begin position="317"/>
        <end position="346"/>
    </location>
</feature>
<proteinExistence type="predicted"/>
<evidence type="ECO:0000259" key="4">
    <source>
        <dbReference type="SMART" id="SM01147"/>
    </source>
</evidence>
<evidence type="ECO:0000256" key="1">
    <source>
        <dbReference type="ARBA" id="ARBA00023242"/>
    </source>
</evidence>
<evidence type="ECO:0000313" key="6">
    <source>
        <dbReference type="Proteomes" id="UP000261420"/>
    </source>
</evidence>
<dbReference type="Pfam" id="PF06461">
    <property type="entry name" value="CHDII_SANT-like"/>
    <property type="match status" value="1"/>
</dbReference>
<keyword evidence="1" id="KW-0539">Nucleus</keyword>
<evidence type="ECO:0000313" key="5">
    <source>
        <dbReference type="Ensembl" id="ENSSDUP00000007878.1"/>
    </source>
</evidence>
<dbReference type="AlphaFoldDB" id="A0A3B4TPE9"/>
<dbReference type="GO" id="GO:0042393">
    <property type="term" value="F:histone binding"/>
    <property type="evidence" value="ECO:0007669"/>
    <property type="project" value="TreeGrafter"/>
</dbReference>
<dbReference type="PANTHER" id="PTHR45623:SF9">
    <property type="entry name" value="CHROMODOMAIN-HELICASE-DNA-BINDING PROTEIN 3"/>
    <property type="match status" value="1"/>
</dbReference>
<feature type="compositionally biased region" description="Basic and acidic residues" evidence="2">
    <location>
        <begin position="295"/>
        <end position="308"/>
    </location>
</feature>
<evidence type="ECO:0000256" key="2">
    <source>
        <dbReference type="SAM" id="MobiDB-lite"/>
    </source>
</evidence>
<dbReference type="InterPro" id="IPR009462">
    <property type="entry name" value="CHD_II_SANT-like"/>
</dbReference>
<feature type="region of interest" description="Disordered" evidence="2">
    <location>
        <begin position="51"/>
        <end position="97"/>
    </location>
</feature>
<evidence type="ECO:0000259" key="3">
    <source>
        <dbReference type="SMART" id="SM01146"/>
    </source>
</evidence>
<dbReference type="GO" id="GO:0003682">
    <property type="term" value="F:chromatin binding"/>
    <property type="evidence" value="ECO:0007669"/>
    <property type="project" value="TreeGrafter"/>
</dbReference>
<feature type="domain" description="DUF1087" evidence="4">
    <location>
        <begin position="15"/>
        <end position="79"/>
    </location>
</feature>
<dbReference type="SMART" id="SM01146">
    <property type="entry name" value="DUF1086"/>
    <property type="match status" value="1"/>
</dbReference>
<sequence>MNEYLSSFKVAQYMVREEDKIEEIEREIIKQEENVDPDYWEKLLRHHYEQQQEDLASKLGKGKRNRKPVNYNDAAQEDQGRRQSRRQLRNEKDKPLPPLLARVGGNLEVLGFNTRQRKAFLNAVMRWGMPSQDAFSSQWLVRDLRGKTEKEFKAYVSLFMRHLCEPVADGAETFADGVPREGLCRQPVLTRIGVMSLVKKKIQEFEHINGRWSLPELKPEVNVDKSSSRASSPAVKTATPTPDASYNNTPCTSKPGNETCHTPDPAGGAPLCVCVCVCVCVRACVCAWAGDPAPSDKLEKNGKEGEKEEDKEEGEAPSEKEKGKEKEKDEGKEVDSNKTGDPEEVGHCPQNTRYSAAKTSLFCGFRGHL</sequence>
<keyword evidence="6" id="KW-1185">Reference proteome</keyword>
<dbReference type="Pfam" id="PF06465">
    <property type="entry name" value="DUF1087"/>
    <property type="match status" value="1"/>
</dbReference>
<dbReference type="GeneTree" id="ENSGT00940000158001"/>
<dbReference type="InterPro" id="IPR009463">
    <property type="entry name" value="DUF1087"/>
</dbReference>
<protein>
    <recommendedName>
        <fullName evidence="7">CHD subfamily II SANT-like domain-containing protein</fullName>
    </recommendedName>
</protein>
<feature type="domain" description="CHD subfamily II SANT-like" evidence="3">
    <location>
        <begin position="72"/>
        <end position="219"/>
    </location>
</feature>
<dbReference type="GO" id="GO:0016581">
    <property type="term" value="C:NuRD complex"/>
    <property type="evidence" value="ECO:0007669"/>
    <property type="project" value="TreeGrafter"/>
</dbReference>
<feature type="region of interest" description="Disordered" evidence="2">
    <location>
        <begin position="223"/>
        <end position="250"/>
    </location>
</feature>
<dbReference type="GO" id="GO:0003677">
    <property type="term" value="F:DNA binding"/>
    <property type="evidence" value="ECO:0007669"/>
    <property type="project" value="InterPro"/>
</dbReference>
<name>A0A3B4TPE9_SERDU</name>
<dbReference type="GO" id="GO:0016887">
    <property type="term" value="F:ATP hydrolysis activity"/>
    <property type="evidence" value="ECO:0007669"/>
    <property type="project" value="TreeGrafter"/>
</dbReference>
<evidence type="ECO:0008006" key="7">
    <source>
        <dbReference type="Google" id="ProtNLM"/>
    </source>
</evidence>
<dbReference type="Ensembl" id="ENSSDUT00000008021.1">
    <property type="protein sequence ID" value="ENSSDUP00000007878.1"/>
    <property type="gene ID" value="ENSSDUG00000005772.1"/>
</dbReference>
<dbReference type="SMART" id="SM01147">
    <property type="entry name" value="DUF1087"/>
    <property type="match status" value="1"/>
</dbReference>
<dbReference type="STRING" id="41447.ENSSDUP00000007878"/>
<dbReference type="PANTHER" id="PTHR45623">
    <property type="entry name" value="CHROMODOMAIN-HELICASE-DNA-BINDING PROTEIN 3-RELATED-RELATED"/>
    <property type="match status" value="1"/>
</dbReference>
<accession>A0A3B4TPE9</accession>